<dbReference type="AlphaFoldDB" id="A0A368N1E0"/>
<dbReference type="RefSeq" id="WP_114303045.1">
    <property type="nucleotide sequence ID" value="NZ_QPIE01000002.1"/>
</dbReference>
<evidence type="ECO:0000313" key="1">
    <source>
        <dbReference type="EMBL" id="RCU44066.1"/>
    </source>
</evidence>
<accession>A0A368N1E0</accession>
<protein>
    <recommendedName>
        <fullName evidence="3">DUF4595 domain-containing protein</fullName>
    </recommendedName>
</protein>
<name>A0A368N1E0_9FLAO</name>
<proteinExistence type="predicted"/>
<organism evidence="1 2">
    <name type="scientific">Chryseobacterium lacus</name>
    <dbReference type="NCBI Taxonomy" id="2058346"/>
    <lineage>
        <taxon>Bacteria</taxon>
        <taxon>Pseudomonadati</taxon>
        <taxon>Bacteroidota</taxon>
        <taxon>Flavobacteriia</taxon>
        <taxon>Flavobacteriales</taxon>
        <taxon>Weeksellaceae</taxon>
        <taxon>Chryseobacterium group</taxon>
        <taxon>Chryseobacterium</taxon>
    </lineage>
</organism>
<reference evidence="1 2" key="1">
    <citation type="submission" date="2018-07" db="EMBL/GenBank/DDBJ databases">
        <title>Chryseobacterium lacus sp. nov., isolated from lake water.</title>
        <authorList>
            <person name="Li C.-M."/>
        </authorList>
    </citation>
    <scope>NUCLEOTIDE SEQUENCE [LARGE SCALE GENOMIC DNA]</scope>
    <source>
        <strain evidence="1 2">YLOS41</strain>
    </source>
</reference>
<dbReference type="EMBL" id="QPIE01000002">
    <property type="protein sequence ID" value="RCU44066.1"/>
    <property type="molecule type" value="Genomic_DNA"/>
</dbReference>
<sequence length="291" mass="33109">MKKFLQLFSLIIGLLIFNSCSESDPADVYGWDDPEDISGPRILKKVVTNGVDEELYELNQGKLFQVKRNKYDGNTAVEQQTIYVFYLGNRISKIEVNGTYPGTTTSGRFDLTPNYNQTSGKIVSLMSDFYTGTTHKKHAITTYVYDTDGKLAGALTKTATVDPNSPTNYIYPDYRKDYLKFDGNNVTEIESIDEVVNVTTGVIESSESKKYEFSNFDWRINPYTGISDNYLMIMATLFPEMYAHFSDNNAAKLKFTKGSDPVVETNFTYKYDTHNYITSNGFQKFLYQSKP</sequence>
<keyword evidence="2" id="KW-1185">Reference proteome</keyword>
<evidence type="ECO:0000313" key="2">
    <source>
        <dbReference type="Proteomes" id="UP000252172"/>
    </source>
</evidence>
<gene>
    <name evidence="1" type="ORF">DQ356_03360</name>
</gene>
<evidence type="ECO:0008006" key="3">
    <source>
        <dbReference type="Google" id="ProtNLM"/>
    </source>
</evidence>
<dbReference type="OrthoDB" id="1271983at2"/>
<dbReference type="Proteomes" id="UP000252172">
    <property type="component" value="Unassembled WGS sequence"/>
</dbReference>
<comment type="caution">
    <text evidence="1">The sequence shown here is derived from an EMBL/GenBank/DDBJ whole genome shotgun (WGS) entry which is preliminary data.</text>
</comment>